<keyword evidence="3" id="KW-1185">Reference proteome</keyword>
<feature type="compositionally biased region" description="Basic and acidic residues" evidence="1">
    <location>
        <begin position="1"/>
        <end position="62"/>
    </location>
</feature>
<accession>A0A9P5YM59</accession>
<protein>
    <submittedName>
        <fullName evidence="2">Uncharacterized protein</fullName>
    </submittedName>
</protein>
<comment type="caution">
    <text evidence="2">The sequence shown here is derived from an EMBL/GenBank/DDBJ whole genome shotgun (WGS) entry which is preliminary data.</text>
</comment>
<gene>
    <name evidence="2" type="ORF">BDN70DRAFT_940043</name>
</gene>
<name>A0A9P5YM59_9AGAR</name>
<evidence type="ECO:0000313" key="3">
    <source>
        <dbReference type="Proteomes" id="UP000807469"/>
    </source>
</evidence>
<evidence type="ECO:0000313" key="2">
    <source>
        <dbReference type="EMBL" id="KAF9470120.1"/>
    </source>
</evidence>
<feature type="compositionally biased region" description="Basic and acidic residues" evidence="1">
    <location>
        <begin position="128"/>
        <end position="139"/>
    </location>
</feature>
<evidence type="ECO:0000256" key="1">
    <source>
        <dbReference type="SAM" id="MobiDB-lite"/>
    </source>
</evidence>
<feature type="compositionally biased region" description="Basic and acidic residues" evidence="1">
    <location>
        <begin position="178"/>
        <end position="190"/>
    </location>
</feature>
<feature type="compositionally biased region" description="Basic and acidic residues" evidence="1">
    <location>
        <begin position="102"/>
        <end position="122"/>
    </location>
</feature>
<feature type="region of interest" description="Disordered" evidence="1">
    <location>
        <begin position="1"/>
        <end position="190"/>
    </location>
</feature>
<dbReference type="EMBL" id="MU156275">
    <property type="protein sequence ID" value="KAF9470120.1"/>
    <property type="molecule type" value="Genomic_DNA"/>
</dbReference>
<reference evidence="2" key="1">
    <citation type="submission" date="2020-11" db="EMBL/GenBank/DDBJ databases">
        <authorList>
            <consortium name="DOE Joint Genome Institute"/>
            <person name="Ahrendt S."/>
            <person name="Riley R."/>
            <person name="Andreopoulos W."/>
            <person name="Labutti K."/>
            <person name="Pangilinan J."/>
            <person name="Ruiz-Duenas F.J."/>
            <person name="Barrasa J.M."/>
            <person name="Sanchez-Garcia M."/>
            <person name="Camarero S."/>
            <person name="Miyauchi S."/>
            <person name="Serrano A."/>
            <person name="Linde D."/>
            <person name="Babiker R."/>
            <person name="Drula E."/>
            <person name="Ayuso-Fernandez I."/>
            <person name="Pacheco R."/>
            <person name="Padilla G."/>
            <person name="Ferreira P."/>
            <person name="Barriuso J."/>
            <person name="Kellner H."/>
            <person name="Castanera R."/>
            <person name="Alfaro M."/>
            <person name="Ramirez L."/>
            <person name="Pisabarro A.G."/>
            <person name="Kuo A."/>
            <person name="Tritt A."/>
            <person name="Lipzen A."/>
            <person name="He G."/>
            <person name="Yan M."/>
            <person name="Ng V."/>
            <person name="Cullen D."/>
            <person name="Martin F."/>
            <person name="Rosso M.-N."/>
            <person name="Henrissat B."/>
            <person name="Hibbett D."/>
            <person name="Martinez A.T."/>
            <person name="Grigoriev I.V."/>
        </authorList>
    </citation>
    <scope>NUCLEOTIDE SEQUENCE</scope>
    <source>
        <strain evidence="2">CIRM-BRFM 674</strain>
    </source>
</reference>
<organism evidence="2 3">
    <name type="scientific">Pholiota conissans</name>
    <dbReference type="NCBI Taxonomy" id="109636"/>
    <lineage>
        <taxon>Eukaryota</taxon>
        <taxon>Fungi</taxon>
        <taxon>Dikarya</taxon>
        <taxon>Basidiomycota</taxon>
        <taxon>Agaricomycotina</taxon>
        <taxon>Agaricomycetes</taxon>
        <taxon>Agaricomycetidae</taxon>
        <taxon>Agaricales</taxon>
        <taxon>Agaricineae</taxon>
        <taxon>Strophariaceae</taxon>
        <taxon>Pholiota</taxon>
    </lineage>
</organism>
<dbReference type="Proteomes" id="UP000807469">
    <property type="component" value="Unassembled WGS sequence"/>
</dbReference>
<proteinExistence type="predicted"/>
<sequence>MNGGRRESPNDRRHPIAERRTTPIDERQPTPVDERRRMARRTLDNHDTQRRIVDMDDGDRGTGECGRGRMRVPRQTGENGAGGSSKDKGATPINERLPSTNDTHRRTSPIDERRPSTNDTHRRTTPIDGRHPSTNDDQRTSTNNVERQAADDAQRSRAARLATKITTGERSAGRRARRAGEKARRGWAEG</sequence>
<dbReference type="AlphaFoldDB" id="A0A9P5YM59"/>